<name>A0ABT8B096_9NEIS</name>
<dbReference type="CDD" id="cd19481">
    <property type="entry name" value="RecA-like_protease"/>
    <property type="match status" value="1"/>
</dbReference>
<dbReference type="SMART" id="SM00382">
    <property type="entry name" value="AAA"/>
    <property type="match status" value="1"/>
</dbReference>
<dbReference type="EMBL" id="JAUFPU010000002">
    <property type="protein sequence ID" value="MDN3575649.1"/>
    <property type="molecule type" value="Genomic_DNA"/>
</dbReference>
<dbReference type="Proteomes" id="UP001180081">
    <property type="component" value="Unassembled WGS sequence"/>
</dbReference>
<proteinExistence type="predicted"/>
<keyword evidence="1" id="KW-0547">Nucleotide-binding</keyword>
<evidence type="ECO:0000256" key="2">
    <source>
        <dbReference type="ARBA" id="ARBA00022840"/>
    </source>
</evidence>
<dbReference type="InterPro" id="IPR027417">
    <property type="entry name" value="P-loop_NTPase"/>
</dbReference>
<dbReference type="PANTHER" id="PTHR23077">
    <property type="entry name" value="AAA-FAMILY ATPASE"/>
    <property type="match status" value="1"/>
</dbReference>
<dbReference type="RefSeq" id="WP_290331288.1">
    <property type="nucleotide sequence ID" value="NZ_JAUFPU010000002.1"/>
</dbReference>
<evidence type="ECO:0000256" key="1">
    <source>
        <dbReference type="ARBA" id="ARBA00022741"/>
    </source>
</evidence>
<reference evidence="4" key="1">
    <citation type="journal article" date="2014" name="Int. J. Syst. Evol. Microbiol.">
        <title>Complete genome of a new Firmicutes species belonging to the dominant human colonic microbiota ('Ruminococcus bicirculans') reveals two chromosomes and a selective capacity to utilize plant glucans.</title>
        <authorList>
            <consortium name="NISC Comparative Sequencing Program"/>
            <person name="Wegmann U."/>
            <person name="Louis P."/>
            <person name="Goesmann A."/>
            <person name="Henrissat B."/>
            <person name="Duncan S.H."/>
            <person name="Flint H.J."/>
        </authorList>
    </citation>
    <scope>NUCLEOTIDE SEQUENCE</scope>
    <source>
        <strain evidence="4">CECT 7703</strain>
    </source>
</reference>
<organism evidence="4 5">
    <name type="scientific">Chitinimonas viridis</name>
    <dbReference type="NCBI Taxonomy" id="664880"/>
    <lineage>
        <taxon>Bacteria</taxon>
        <taxon>Pseudomonadati</taxon>
        <taxon>Pseudomonadota</taxon>
        <taxon>Betaproteobacteria</taxon>
        <taxon>Neisseriales</taxon>
        <taxon>Chitinibacteraceae</taxon>
        <taxon>Chitinimonas</taxon>
    </lineage>
</organism>
<dbReference type="InterPro" id="IPR050168">
    <property type="entry name" value="AAA_ATPase_domain"/>
</dbReference>
<dbReference type="SUPFAM" id="SSF52540">
    <property type="entry name" value="P-loop containing nucleoside triphosphate hydrolases"/>
    <property type="match status" value="1"/>
</dbReference>
<reference evidence="4" key="2">
    <citation type="submission" date="2023-06" db="EMBL/GenBank/DDBJ databases">
        <authorList>
            <person name="Lucena T."/>
            <person name="Sun Q."/>
        </authorList>
    </citation>
    <scope>NUCLEOTIDE SEQUENCE</scope>
    <source>
        <strain evidence="4">CECT 7703</strain>
    </source>
</reference>
<feature type="domain" description="AAA+ ATPase" evidence="3">
    <location>
        <begin position="343"/>
        <end position="474"/>
    </location>
</feature>
<accession>A0ABT8B096</accession>
<sequence>MSAEPIKMPAWADILRERYLAGEANVFVLHGNVFDSYPLGKDYAALPRVLDSMLAKKDSLLELSLAQGVRIVRSQRALPSLDGLQEKGLGGALQYLESHMRTHHNTAVVVPYAETLFPAAETHHLSFEERAAVTTLHRWSLDEALGRSDAIIILVAETLTSLAPALLSNPRIIAIDLGLPDEAARTEAIAQFAPALSAEQRTRIAEQTAGLRLVQISSIVSDHGRADGLDEAARRSYIAGLLGDSPDAASRAQEFARVTAGMSRQAIRALIAPATPEEHEEGEDEVMAVIRRRKREILEKECSGLIEFIEPRHGLEVVGGNGAIKTELARVAKALREGDIRRAPMGLLAVGPMGSGKTFVIKAFLKEAGLNGVMLKNFRSQWVGATESNLERVLAMVKVMGPVALVIDEGDRSFGSRSEDSDGGTSSRVIARLKTFMSEPENRGRVLFIMMTNRPDKLDIDIKRPGRLDVKLPFFYAQTDAERVEIVGALLARHGMAWVATDAQRLQACTPLAGYSNADLEAVVLLAAASVSDQGSSISAEQFEQAVADFMPPQDRNMVRYMELLAALECSRRSWLPAHLQDLSTEAMQAQLLQLQHIIH</sequence>
<dbReference type="Pfam" id="PF00004">
    <property type="entry name" value="AAA"/>
    <property type="match status" value="1"/>
</dbReference>
<evidence type="ECO:0000259" key="3">
    <source>
        <dbReference type="SMART" id="SM00382"/>
    </source>
</evidence>
<comment type="caution">
    <text evidence="4">The sequence shown here is derived from an EMBL/GenBank/DDBJ whole genome shotgun (WGS) entry which is preliminary data.</text>
</comment>
<dbReference type="PANTHER" id="PTHR23077:SF171">
    <property type="entry name" value="NUCLEAR VALOSIN-CONTAINING PROTEIN-LIKE"/>
    <property type="match status" value="1"/>
</dbReference>
<dbReference type="Gene3D" id="3.40.50.300">
    <property type="entry name" value="P-loop containing nucleotide triphosphate hydrolases"/>
    <property type="match status" value="1"/>
</dbReference>
<protein>
    <submittedName>
        <fullName evidence="4">AAA family ATPase</fullName>
    </submittedName>
</protein>
<evidence type="ECO:0000313" key="5">
    <source>
        <dbReference type="Proteomes" id="UP001180081"/>
    </source>
</evidence>
<dbReference type="InterPro" id="IPR003959">
    <property type="entry name" value="ATPase_AAA_core"/>
</dbReference>
<keyword evidence="2" id="KW-0067">ATP-binding</keyword>
<keyword evidence="5" id="KW-1185">Reference proteome</keyword>
<evidence type="ECO:0000313" key="4">
    <source>
        <dbReference type="EMBL" id="MDN3575649.1"/>
    </source>
</evidence>
<dbReference type="InterPro" id="IPR003593">
    <property type="entry name" value="AAA+_ATPase"/>
</dbReference>
<gene>
    <name evidence="4" type="ORF">QWZ03_02545</name>
</gene>